<evidence type="ECO:0000313" key="3">
    <source>
        <dbReference type="Proteomes" id="UP000321328"/>
    </source>
</evidence>
<reference evidence="2 3" key="1">
    <citation type="submission" date="2019-07" db="EMBL/GenBank/DDBJ databases">
        <title>Whole genome shotgun sequence of Pseudonocardia asaccharolytica NBRC 16224.</title>
        <authorList>
            <person name="Hosoyama A."/>
            <person name="Uohara A."/>
            <person name="Ohji S."/>
            <person name="Ichikawa N."/>
        </authorList>
    </citation>
    <scope>NUCLEOTIDE SEQUENCE [LARGE SCALE GENOMIC DNA]</scope>
    <source>
        <strain evidence="2 3">NBRC 16224</strain>
    </source>
</reference>
<dbReference type="InterPro" id="IPR052523">
    <property type="entry name" value="Trichothecene_AcTrans"/>
</dbReference>
<dbReference type="InterPro" id="IPR000182">
    <property type="entry name" value="GNAT_dom"/>
</dbReference>
<gene>
    <name evidence="2" type="ORF">PA7_37030</name>
</gene>
<dbReference type="AlphaFoldDB" id="A0A511D4Z7"/>
<proteinExistence type="predicted"/>
<dbReference type="PANTHER" id="PTHR42791:SF1">
    <property type="entry name" value="N-ACETYLTRANSFERASE DOMAIN-CONTAINING PROTEIN"/>
    <property type="match status" value="1"/>
</dbReference>
<dbReference type="OrthoDB" id="7057833at2"/>
<dbReference type="CDD" id="cd04301">
    <property type="entry name" value="NAT_SF"/>
    <property type="match status" value="1"/>
</dbReference>
<dbReference type="PANTHER" id="PTHR42791">
    <property type="entry name" value="GNAT FAMILY ACETYLTRANSFERASE"/>
    <property type="match status" value="1"/>
</dbReference>
<dbReference type="EMBL" id="BJVI01000048">
    <property type="protein sequence ID" value="GEL19866.1"/>
    <property type="molecule type" value="Genomic_DNA"/>
</dbReference>
<keyword evidence="3" id="KW-1185">Reference proteome</keyword>
<accession>A0A511D4Z7</accession>
<keyword evidence="2" id="KW-0808">Transferase</keyword>
<dbReference type="InterPro" id="IPR016181">
    <property type="entry name" value="Acyl_CoA_acyltransferase"/>
</dbReference>
<dbReference type="GO" id="GO:0016747">
    <property type="term" value="F:acyltransferase activity, transferring groups other than amino-acyl groups"/>
    <property type="evidence" value="ECO:0007669"/>
    <property type="project" value="InterPro"/>
</dbReference>
<organism evidence="2 3">
    <name type="scientific">Pseudonocardia asaccharolytica DSM 44247 = NBRC 16224</name>
    <dbReference type="NCBI Taxonomy" id="1123024"/>
    <lineage>
        <taxon>Bacteria</taxon>
        <taxon>Bacillati</taxon>
        <taxon>Actinomycetota</taxon>
        <taxon>Actinomycetes</taxon>
        <taxon>Pseudonocardiales</taxon>
        <taxon>Pseudonocardiaceae</taxon>
        <taxon>Pseudonocardia</taxon>
    </lineage>
</organism>
<dbReference type="RefSeq" id="WP_028931590.1">
    <property type="nucleotide sequence ID" value="NZ_AUII01000031.1"/>
</dbReference>
<dbReference type="STRING" id="1123024.GCA_000423625_04344"/>
<name>A0A511D4Z7_9PSEU</name>
<dbReference type="Proteomes" id="UP000321328">
    <property type="component" value="Unassembled WGS sequence"/>
</dbReference>
<dbReference type="SUPFAM" id="SSF55729">
    <property type="entry name" value="Acyl-CoA N-acyltransferases (Nat)"/>
    <property type="match status" value="1"/>
</dbReference>
<evidence type="ECO:0000259" key="1">
    <source>
        <dbReference type="PROSITE" id="PS51186"/>
    </source>
</evidence>
<evidence type="ECO:0000313" key="2">
    <source>
        <dbReference type="EMBL" id="GEL19866.1"/>
    </source>
</evidence>
<comment type="caution">
    <text evidence="2">The sequence shown here is derived from an EMBL/GenBank/DDBJ whole genome shotgun (WGS) entry which is preliminary data.</text>
</comment>
<protein>
    <submittedName>
        <fullName evidence="2">N-acetyltransferase</fullName>
    </submittedName>
</protein>
<dbReference type="Gene3D" id="3.40.630.30">
    <property type="match status" value="1"/>
</dbReference>
<dbReference type="PROSITE" id="PS51186">
    <property type="entry name" value="GNAT"/>
    <property type="match status" value="1"/>
</dbReference>
<sequence length="200" mass="21492">MTTTTTMPVRPADPADVATIADVLSAAFFDDPVFRWMFPDPTRRARALPPSFALFARAYQPLGASHVSPAGGAALWAPPGVEAFPDEEELAADIGAIAGPDAGRVFIVLELLGERHPADPAHYLNLLGVRPDRQGHGIGSSLLRAATRRCDEAGEPAYLEATSERNRALYERHGFVVVGEIALPDGPSLWPMWREAATGR</sequence>
<feature type="domain" description="N-acetyltransferase" evidence="1">
    <location>
        <begin position="7"/>
        <end position="197"/>
    </location>
</feature>
<dbReference type="Pfam" id="PF13508">
    <property type="entry name" value="Acetyltransf_7"/>
    <property type="match status" value="1"/>
</dbReference>